<gene>
    <name evidence="1" type="ORF">Tco_0955094</name>
</gene>
<evidence type="ECO:0000313" key="1">
    <source>
        <dbReference type="EMBL" id="GJT46379.1"/>
    </source>
</evidence>
<name>A0ABQ5E6A7_9ASTR</name>
<proteinExistence type="predicted"/>
<protein>
    <submittedName>
        <fullName evidence="1">Uncharacterized protein</fullName>
    </submittedName>
</protein>
<keyword evidence="2" id="KW-1185">Reference proteome</keyword>
<accession>A0ABQ5E6A7</accession>
<comment type="caution">
    <text evidence="1">The sequence shown here is derived from an EMBL/GenBank/DDBJ whole genome shotgun (WGS) entry which is preliminary data.</text>
</comment>
<organism evidence="1 2">
    <name type="scientific">Tanacetum coccineum</name>
    <dbReference type="NCBI Taxonomy" id="301880"/>
    <lineage>
        <taxon>Eukaryota</taxon>
        <taxon>Viridiplantae</taxon>
        <taxon>Streptophyta</taxon>
        <taxon>Embryophyta</taxon>
        <taxon>Tracheophyta</taxon>
        <taxon>Spermatophyta</taxon>
        <taxon>Magnoliopsida</taxon>
        <taxon>eudicotyledons</taxon>
        <taxon>Gunneridae</taxon>
        <taxon>Pentapetalae</taxon>
        <taxon>asterids</taxon>
        <taxon>campanulids</taxon>
        <taxon>Asterales</taxon>
        <taxon>Asteraceae</taxon>
        <taxon>Asteroideae</taxon>
        <taxon>Anthemideae</taxon>
        <taxon>Anthemidinae</taxon>
        <taxon>Tanacetum</taxon>
    </lineage>
</organism>
<reference evidence="1" key="2">
    <citation type="submission" date="2022-01" db="EMBL/GenBank/DDBJ databases">
        <authorList>
            <person name="Yamashiro T."/>
            <person name="Shiraishi A."/>
            <person name="Satake H."/>
            <person name="Nakayama K."/>
        </authorList>
    </citation>
    <scope>NUCLEOTIDE SEQUENCE</scope>
</reference>
<dbReference type="EMBL" id="BQNB010015980">
    <property type="protein sequence ID" value="GJT46379.1"/>
    <property type="molecule type" value="Genomic_DNA"/>
</dbReference>
<sequence>MRQMRVQHHHNFNSLLSSGNPTLLHIPSTCTITSRRADFPEAGRASETRLKHTYYFPDLGVRVGRVLMLLRVQQDPTMAHVRSRESLEFYSRHHDAQKDRAAVRAEIGDIRGTDYSALEARARMDTLEDTGSSS</sequence>
<dbReference type="Proteomes" id="UP001151760">
    <property type="component" value="Unassembled WGS sequence"/>
</dbReference>
<evidence type="ECO:0000313" key="2">
    <source>
        <dbReference type="Proteomes" id="UP001151760"/>
    </source>
</evidence>
<reference evidence="1" key="1">
    <citation type="journal article" date="2022" name="Int. J. Mol. Sci.">
        <title>Draft Genome of Tanacetum Coccineum: Genomic Comparison of Closely Related Tanacetum-Family Plants.</title>
        <authorList>
            <person name="Yamashiro T."/>
            <person name="Shiraishi A."/>
            <person name="Nakayama K."/>
            <person name="Satake H."/>
        </authorList>
    </citation>
    <scope>NUCLEOTIDE SEQUENCE</scope>
</reference>